<proteinExistence type="inferred from homology"/>
<dbReference type="SUPFAM" id="SSF90123">
    <property type="entry name" value="ABC transporter transmembrane region"/>
    <property type="match status" value="1"/>
</dbReference>
<dbReference type="InterPro" id="IPR011527">
    <property type="entry name" value="ABC1_TM_dom"/>
</dbReference>
<protein>
    <recommendedName>
        <fullName evidence="13">ABC transporter domain-containing protein</fullName>
    </recommendedName>
</protein>
<evidence type="ECO:0000256" key="4">
    <source>
        <dbReference type="ARBA" id="ARBA00022741"/>
    </source>
</evidence>
<evidence type="ECO:0000313" key="12">
    <source>
        <dbReference type="Proteomes" id="UP000694892"/>
    </source>
</evidence>
<evidence type="ECO:0000259" key="10">
    <source>
        <dbReference type="PROSITE" id="PS50929"/>
    </source>
</evidence>
<dbReference type="InterPro" id="IPR027417">
    <property type="entry name" value="P-loop_NTPase"/>
</dbReference>
<feature type="transmembrane region" description="Helical" evidence="8">
    <location>
        <begin position="123"/>
        <end position="144"/>
    </location>
</feature>
<dbReference type="CDD" id="cd03223">
    <property type="entry name" value="ABCD_peroxisomal_ALDP"/>
    <property type="match status" value="1"/>
</dbReference>
<dbReference type="GO" id="GO:0005778">
    <property type="term" value="C:peroxisomal membrane"/>
    <property type="evidence" value="ECO:0007669"/>
    <property type="project" value="TreeGrafter"/>
</dbReference>
<accession>A0A974H8C6</accession>
<dbReference type="GO" id="GO:0007031">
    <property type="term" value="P:peroxisome organization"/>
    <property type="evidence" value="ECO:0007669"/>
    <property type="project" value="TreeGrafter"/>
</dbReference>
<keyword evidence="4" id="KW-0547">Nucleotide-binding</keyword>
<dbReference type="GO" id="GO:0015910">
    <property type="term" value="P:long-chain fatty acid import into peroxisome"/>
    <property type="evidence" value="ECO:0007669"/>
    <property type="project" value="TreeGrafter"/>
</dbReference>
<sequence length="643" mass="72253">MTPSLLRNTEVAPLSGRDAAKLKLVPPTHRANGCFALVVYTNMGARSPRLERPRPRLDLIFLRRFLNLCVVLFPRWSSQNVLMFLTLLMVALTGQLLVYQVGILPSQFYGVLADRDLHGFQRLSILALLLIFLNSILCSVEQYVSKLAYVSCRRDMTGFLHRLYFHKQVYYTLSVQHPHIDNPDQRMTQDVERLCRELSSCASQVLTTPFTLVYYSYQCAVNTGWMGPVSIFGYFVIGSLLNKVLMGPVIPKLVQQEKLEGDFRYKHVQVRVNAEAAAFYRAGSVELSRTGSRLQKLIVAQKDLINQELWLNLGTNTFNYLGGILSYMIIAVPIFTGVYADLSPAELSELISKNAFVSIYLISCFSKLIDLSSSLCDVAGYTHRIAELKEVMLDISRSHNCSNNTVEPQDTNNTLEAKAGDPVLILDDITITTPGAECTLVRDLSLQVCEGSNILITGDSGSGKSSILRVLAGLWGTKRGQVSVLTQFGPHGVIFLPQKPFLSDGSLREQVIYPLIEVYPDSGWVDDERILKSLEMAGLVSLINRTGGLDQKVDWNWAEVLSPGEMQRLAFTRLFYLQPKYAVLDEVSSALSEQAEQELYRGCQELGMTLISVGHRRSLQEFHDWELRVGSDGHWEFKRIKKQ</sequence>
<evidence type="ECO:0000256" key="5">
    <source>
        <dbReference type="ARBA" id="ARBA00022840"/>
    </source>
</evidence>
<organism evidence="11 12">
    <name type="scientific">Xenopus laevis</name>
    <name type="common">African clawed frog</name>
    <dbReference type="NCBI Taxonomy" id="8355"/>
    <lineage>
        <taxon>Eukaryota</taxon>
        <taxon>Metazoa</taxon>
        <taxon>Chordata</taxon>
        <taxon>Craniata</taxon>
        <taxon>Vertebrata</taxon>
        <taxon>Euteleostomi</taxon>
        <taxon>Amphibia</taxon>
        <taxon>Batrachia</taxon>
        <taxon>Anura</taxon>
        <taxon>Pipoidea</taxon>
        <taxon>Pipidae</taxon>
        <taxon>Xenopodinae</taxon>
        <taxon>Xenopus</taxon>
        <taxon>Xenopus</taxon>
    </lineage>
</organism>
<dbReference type="GO" id="GO:0042760">
    <property type="term" value="P:very long-chain fatty acid catabolic process"/>
    <property type="evidence" value="ECO:0007669"/>
    <property type="project" value="TreeGrafter"/>
</dbReference>
<name>A0A974H8C6_XENLA</name>
<dbReference type="InterPro" id="IPR003439">
    <property type="entry name" value="ABC_transporter-like_ATP-bd"/>
</dbReference>
<keyword evidence="2" id="KW-0813">Transport</keyword>
<keyword evidence="5" id="KW-0067">ATP-binding</keyword>
<dbReference type="PANTHER" id="PTHR11384:SF59">
    <property type="entry name" value="LYSOSOMAL COBALAMIN TRANSPORTER ABCD4"/>
    <property type="match status" value="1"/>
</dbReference>
<feature type="transmembrane region" description="Helical" evidence="8">
    <location>
        <begin position="82"/>
        <end position="102"/>
    </location>
</feature>
<dbReference type="GO" id="GO:0006635">
    <property type="term" value="P:fatty acid beta-oxidation"/>
    <property type="evidence" value="ECO:0007669"/>
    <property type="project" value="TreeGrafter"/>
</dbReference>
<dbReference type="Gene3D" id="3.40.50.300">
    <property type="entry name" value="P-loop containing nucleotide triphosphate hydrolases"/>
    <property type="match status" value="1"/>
</dbReference>
<keyword evidence="3 8" id="KW-0812">Transmembrane</keyword>
<dbReference type="AlphaFoldDB" id="A0A974H8C6"/>
<reference evidence="12" key="1">
    <citation type="journal article" date="2016" name="Nature">
        <title>Genome evolution in the allotetraploid frog Xenopus laevis.</title>
        <authorList>
            <person name="Session A.M."/>
            <person name="Uno Y."/>
            <person name="Kwon T."/>
            <person name="Chapman J.A."/>
            <person name="Toyoda A."/>
            <person name="Takahashi S."/>
            <person name="Fukui A."/>
            <person name="Hikosaka A."/>
            <person name="Suzuki A."/>
            <person name="Kondo M."/>
            <person name="van Heeringen S.J."/>
            <person name="Quigley I."/>
            <person name="Heinz S."/>
            <person name="Ogino H."/>
            <person name="Ochi H."/>
            <person name="Hellsten U."/>
            <person name="Lyons J.B."/>
            <person name="Simakov O."/>
            <person name="Putnam N."/>
            <person name="Stites J."/>
            <person name="Kuroki Y."/>
            <person name="Tanaka T."/>
            <person name="Michiue T."/>
            <person name="Watanabe M."/>
            <person name="Bogdanovic O."/>
            <person name="Lister R."/>
            <person name="Georgiou G."/>
            <person name="Paranjpe S.S."/>
            <person name="van Kruijsbergen I."/>
            <person name="Shu S."/>
            <person name="Carlson J."/>
            <person name="Kinoshita T."/>
            <person name="Ohta Y."/>
            <person name="Mawaribuchi S."/>
            <person name="Jenkins J."/>
            <person name="Grimwood J."/>
            <person name="Schmutz J."/>
            <person name="Mitros T."/>
            <person name="Mozaffari S.V."/>
            <person name="Suzuki Y."/>
            <person name="Haramoto Y."/>
            <person name="Yamamoto T.S."/>
            <person name="Takagi C."/>
            <person name="Heald R."/>
            <person name="Miller K."/>
            <person name="Haudenschild C."/>
            <person name="Kitzman J."/>
            <person name="Nakayama T."/>
            <person name="Izutsu Y."/>
            <person name="Robert J."/>
            <person name="Fortriede J."/>
            <person name="Burns K."/>
            <person name="Lotay V."/>
            <person name="Karimi K."/>
            <person name="Yasuoka Y."/>
            <person name="Dichmann D.S."/>
            <person name="Flajnik M.F."/>
            <person name="Houston D.W."/>
            <person name="Shendure J."/>
            <person name="DuPasquier L."/>
            <person name="Vize P.D."/>
            <person name="Zorn A.M."/>
            <person name="Ito M."/>
            <person name="Marcotte E.M."/>
            <person name="Wallingford J.B."/>
            <person name="Ito Y."/>
            <person name="Asashima M."/>
            <person name="Ueno N."/>
            <person name="Matsuda Y."/>
            <person name="Veenstra G.J."/>
            <person name="Fujiyama A."/>
            <person name="Harland R.M."/>
            <person name="Taira M."/>
            <person name="Rokhsar D.S."/>
        </authorList>
    </citation>
    <scope>NUCLEOTIDE SEQUENCE [LARGE SCALE GENOMIC DNA]</scope>
    <source>
        <strain evidence="12">J</strain>
    </source>
</reference>
<dbReference type="InterPro" id="IPR025662">
    <property type="entry name" value="Sigma_54_int_dom_ATP-bd_1"/>
</dbReference>
<dbReference type="PROSITE" id="PS50929">
    <property type="entry name" value="ABC_TM1F"/>
    <property type="match status" value="1"/>
</dbReference>
<dbReference type="InterPro" id="IPR050835">
    <property type="entry name" value="ABC_transporter_sub-D"/>
</dbReference>
<dbReference type="InterPro" id="IPR036640">
    <property type="entry name" value="ABC1_TM_sf"/>
</dbReference>
<evidence type="ECO:0000256" key="3">
    <source>
        <dbReference type="ARBA" id="ARBA00022692"/>
    </source>
</evidence>
<feature type="domain" description="ABC transporter" evidence="9">
    <location>
        <begin position="424"/>
        <end position="640"/>
    </location>
</feature>
<dbReference type="GO" id="GO:0140359">
    <property type="term" value="F:ABC-type transporter activity"/>
    <property type="evidence" value="ECO:0007669"/>
    <property type="project" value="InterPro"/>
</dbReference>
<dbReference type="Pfam" id="PF00005">
    <property type="entry name" value="ABC_tran"/>
    <property type="match status" value="1"/>
</dbReference>
<evidence type="ECO:0000259" key="9">
    <source>
        <dbReference type="PROSITE" id="PS50893"/>
    </source>
</evidence>
<dbReference type="EMBL" id="CM004480">
    <property type="protein sequence ID" value="OCT68146.1"/>
    <property type="molecule type" value="Genomic_DNA"/>
</dbReference>
<evidence type="ECO:0000313" key="11">
    <source>
        <dbReference type="EMBL" id="OCT68146.1"/>
    </source>
</evidence>
<comment type="similarity">
    <text evidence="1">Belongs to the ABC transporter superfamily. ABCD family. Peroxisomal fatty acyl CoA transporter (TC 3.A.1.203) subfamily.</text>
</comment>
<evidence type="ECO:0000256" key="6">
    <source>
        <dbReference type="ARBA" id="ARBA00022989"/>
    </source>
</evidence>
<dbReference type="GO" id="GO:0005524">
    <property type="term" value="F:ATP binding"/>
    <property type="evidence" value="ECO:0007669"/>
    <property type="project" value="UniProtKB-KW"/>
</dbReference>
<dbReference type="Gene3D" id="1.20.1560.10">
    <property type="entry name" value="ABC transporter type 1, transmembrane domain"/>
    <property type="match status" value="1"/>
</dbReference>
<keyword evidence="6 8" id="KW-1133">Transmembrane helix</keyword>
<dbReference type="GO" id="GO:0005324">
    <property type="term" value="F:long-chain fatty acid transmembrane transporter activity"/>
    <property type="evidence" value="ECO:0007669"/>
    <property type="project" value="TreeGrafter"/>
</dbReference>
<gene>
    <name evidence="11" type="ORF">XELAEV_18039442mg</name>
</gene>
<evidence type="ECO:0000256" key="1">
    <source>
        <dbReference type="ARBA" id="ARBA00008575"/>
    </source>
</evidence>
<evidence type="ECO:0000256" key="2">
    <source>
        <dbReference type="ARBA" id="ARBA00022448"/>
    </source>
</evidence>
<dbReference type="InterPro" id="IPR003593">
    <property type="entry name" value="AAA+_ATPase"/>
</dbReference>
<dbReference type="PANTHER" id="PTHR11384">
    <property type="entry name" value="ATP-BINDING CASSETTE, SUB-FAMILY D MEMBER"/>
    <property type="match status" value="1"/>
</dbReference>
<keyword evidence="7 8" id="KW-0472">Membrane</keyword>
<dbReference type="OMA" id="KQFHDME"/>
<dbReference type="SMART" id="SM00382">
    <property type="entry name" value="AAA"/>
    <property type="match status" value="1"/>
</dbReference>
<dbReference type="Proteomes" id="UP000694892">
    <property type="component" value="Chromosome 8L"/>
</dbReference>
<evidence type="ECO:0000256" key="8">
    <source>
        <dbReference type="SAM" id="Phobius"/>
    </source>
</evidence>
<feature type="domain" description="ABC transmembrane type-1" evidence="10">
    <location>
        <begin position="81"/>
        <end position="347"/>
    </location>
</feature>
<dbReference type="SUPFAM" id="SSF52540">
    <property type="entry name" value="P-loop containing nucleoside triphosphate hydrolases"/>
    <property type="match status" value="1"/>
</dbReference>
<dbReference type="GO" id="GO:0016887">
    <property type="term" value="F:ATP hydrolysis activity"/>
    <property type="evidence" value="ECO:0007669"/>
    <property type="project" value="InterPro"/>
</dbReference>
<dbReference type="PROSITE" id="PS50893">
    <property type="entry name" value="ABC_TRANSPORTER_2"/>
    <property type="match status" value="1"/>
</dbReference>
<dbReference type="PROSITE" id="PS00675">
    <property type="entry name" value="SIGMA54_INTERACT_1"/>
    <property type="match status" value="1"/>
</dbReference>
<dbReference type="Pfam" id="PF06472">
    <property type="entry name" value="ABC_membrane_2"/>
    <property type="match status" value="1"/>
</dbReference>
<evidence type="ECO:0008006" key="13">
    <source>
        <dbReference type="Google" id="ProtNLM"/>
    </source>
</evidence>
<evidence type="ECO:0000256" key="7">
    <source>
        <dbReference type="ARBA" id="ARBA00023136"/>
    </source>
</evidence>